<feature type="transmembrane region" description="Helical" evidence="7">
    <location>
        <begin position="271"/>
        <end position="295"/>
    </location>
</feature>
<gene>
    <name evidence="9" type="ORF">FH965_03115</name>
</gene>
<dbReference type="InterPro" id="IPR011701">
    <property type="entry name" value="MFS"/>
</dbReference>
<comment type="subcellular location">
    <subcellularLocation>
        <location evidence="1">Cell membrane</location>
        <topology evidence="1">Multi-pass membrane protein</topology>
    </subcellularLocation>
</comment>
<feature type="transmembrane region" description="Helical" evidence="7">
    <location>
        <begin position="84"/>
        <end position="103"/>
    </location>
</feature>
<accession>A0A516R1Z3</accession>
<dbReference type="PANTHER" id="PTHR42718">
    <property type="entry name" value="MAJOR FACILITATOR SUPERFAMILY MULTIDRUG TRANSPORTER MFSC"/>
    <property type="match status" value="1"/>
</dbReference>
<feature type="transmembrane region" description="Helical" evidence="7">
    <location>
        <begin position="433"/>
        <end position="454"/>
    </location>
</feature>
<keyword evidence="3 7" id="KW-1133">Transmembrane helix</keyword>
<evidence type="ECO:0000256" key="1">
    <source>
        <dbReference type="ARBA" id="ARBA00004651"/>
    </source>
</evidence>
<dbReference type="Gene3D" id="1.20.1250.20">
    <property type="entry name" value="MFS general substrate transporter like domains"/>
    <property type="match status" value="1"/>
</dbReference>
<feature type="transmembrane region" description="Helical" evidence="7">
    <location>
        <begin position="334"/>
        <end position="353"/>
    </location>
</feature>
<feature type="transmembrane region" description="Helical" evidence="7">
    <location>
        <begin position="109"/>
        <end position="131"/>
    </location>
</feature>
<proteinExistence type="predicted"/>
<feature type="transmembrane region" description="Helical" evidence="7">
    <location>
        <begin position="171"/>
        <end position="191"/>
    </location>
</feature>
<dbReference type="Proteomes" id="UP000316806">
    <property type="component" value="Chromosome"/>
</dbReference>
<feature type="transmembrane region" description="Helical" evidence="7">
    <location>
        <begin position="143"/>
        <end position="165"/>
    </location>
</feature>
<dbReference type="GO" id="GO:0022857">
    <property type="term" value="F:transmembrane transporter activity"/>
    <property type="evidence" value="ECO:0007669"/>
    <property type="project" value="InterPro"/>
</dbReference>
<evidence type="ECO:0000313" key="10">
    <source>
        <dbReference type="Proteomes" id="UP000316806"/>
    </source>
</evidence>
<feature type="compositionally biased region" description="Low complexity" evidence="6">
    <location>
        <begin position="464"/>
        <end position="475"/>
    </location>
</feature>
<feature type="transmembrane region" description="Helical" evidence="7">
    <location>
        <begin position="12"/>
        <end position="34"/>
    </location>
</feature>
<organism evidence="9 10">
    <name type="scientific">Streptomyces spectabilis</name>
    <dbReference type="NCBI Taxonomy" id="68270"/>
    <lineage>
        <taxon>Bacteria</taxon>
        <taxon>Bacillati</taxon>
        <taxon>Actinomycetota</taxon>
        <taxon>Actinomycetes</taxon>
        <taxon>Kitasatosporales</taxon>
        <taxon>Streptomycetaceae</taxon>
        <taxon>Streptomyces</taxon>
    </lineage>
</organism>
<feature type="transmembrane region" description="Helical" evidence="7">
    <location>
        <begin position="365"/>
        <end position="389"/>
    </location>
</feature>
<dbReference type="GO" id="GO:0046677">
    <property type="term" value="P:response to antibiotic"/>
    <property type="evidence" value="ECO:0007669"/>
    <property type="project" value="UniProtKB-KW"/>
</dbReference>
<dbReference type="PRINTS" id="PR01036">
    <property type="entry name" value="TCRTETB"/>
</dbReference>
<dbReference type="CDD" id="cd17321">
    <property type="entry name" value="MFS_MMR_MDR_like"/>
    <property type="match status" value="1"/>
</dbReference>
<evidence type="ECO:0000256" key="2">
    <source>
        <dbReference type="ARBA" id="ARBA00022692"/>
    </source>
</evidence>
<evidence type="ECO:0000313" key="9">
    <source>
        <dbReference type="EMBL" id="QDQ09673.1"/>
    </source>
</evidence>
<keyword evidence="2 7" id="KW-0812">Transmembrane</keyword>
<keyword evidence="4 7" id="KW-0472">Membrane</keyword>
<sequence>MDRSPDSGAARPNYPVVVTLAAGAIFLSILDATVANLAVTDMHGSFPDASVADLTWVISLYAVVFASFLAPAGRLADVLGRRRLYMVGVGLFTATSLLCAVAPGLPVLLLARALQGLGAAAMVPASLALLLADVAPQRRAAAIGLWSAAASAAAAAGPSLGGILIDSVGWRSVFFINVPLGIALLVGIRAVRASVPTVRGLPDVLGTVLLAAGTGLVVLGVTQGPEWNWDDPRVLGSIVGGLVLLALTLVRARRHPRPALQTRLWGNKVFALANLVSLFFGAALYAWLLIGALFLVDVWDYSRISAGLSMSPGAVLSAVVAAQVGRSLSRRSPHLVVLFGSLTWVAAGLWLGLTLSSDAALWSMWIPVGLLAGAGIGAVSTGVSSAAALSVDPADFAGATGLNMAVRQIGGALGIAALAAILSVHASTEADRYSHVVFFSCVTATVAGLLGLGLTQRRGRPRPKAAGPASTAAVATEPGGGKEAEL</sequence>
<dbReference type="PROSITE" id="PS50850">
    <property type="entry name" value="MFS"/>
    <property type="match status" value="1"/>
</dbReference>
<feature type="transmembrane region" description="Helical" evidence="7">
    <location>
        <begin position="301"/>
        <end position="322"/>
    </location>
</feature>
<keyword evidence="5" id="KW-0046">Antibiotic resistance</keyword>
<dbReference type="PROSITE" id="PS00216">
    <property type="entry name" value="SUGAR_TRANSPORT_1"/>
    <property type="match status" value="1"/>
</dbReference>
<feature type="region of interest" description="Disordered" evidence="6">
    <location>
        <begin position="458"/>
        <end position="486"/>
    </location>
</feature>
<evidence type="ECO:0000256" key="7">
    <source>
        <dbReference type="SAM" id="Phobius"/>
    </source>
</evidence>
<dbReference type="AlphaFoldDB" id="A0A516R1Z3"/>
<reference evidence="9 10" key="1">
    <citation type="journal article" date="2019" name="J. Ind. Microbiol. Biotechnol.">
        <title>The complete genomic sequence of Streptomyces spectabilis NRRL-2792 and identification of secondary metabolite biosynthetic gene clusters.</title>
        <authorList>
            <person name="Sinha A."/>
            <person name="Phillips-Salemka S."/>
            <person name="Niraula T.A."/>
            <person name="Short K.A."/>
            <person name="Niraula N.P."/>
        </authorList>
    </citation>
    <scope>NUCLEOTIDE SEQUENCE [LARGE SCALE GENOMIC DNA]</scope>
    <source>
        <strain evidence="9 10">NRRL 2792</strain>
    </source>
</reference>
<feature type="transmembrane region" description="Helical" evidence="7">
    <location>
        <begin position="203"/>
        <end position="222"/>
    </location>
</feature>
<evidence type="ECO:0000256" key="5">
    <source>
        <dbReference type="ARBA" id="ARBA00023251"/>
    </source>
</evidence>
<feature type="domain" description="Major facilitator superfamily (MFS) profile" evidence="8">
    <location>
        <begin position="17"/>
        <end position="460"/>
    </location>
</feature>
<dbReference type="InterPro" id="IPR020846">
    <property type="entry name" value="MFS_dom"/>
</dbReference>
<dbReference type="PANTHER" id="PTHR42718:SF48">
    <property type="entry name" value="CONSERVED TWO-DOMAIN MEMBRANE PROTEIN-RELATED"/>
    <property type="match status" value="1"/>
</dbReference>
<evidence type="ECO:0000256" key="6">
    <source>
        <dbReference type="SAM" id="MobiDB-lite"/>
    </source>
</evidence>
<name>A0A516R1Z3_STRST</name>
<dbReference type="InterPro" id="IPR005829">
    <property type="entry name" value="Sugar_transporter_CS"/>
</dbReference>
<dbReference type="EMBL" id="CP040916">
    <property type="protein sequence ID" value="QDQ09673.1"/>
    <property type="molecule type" value="Genomic_DNA"/>
</dbReference>
<dbReference type="Gene3D" id="1.20.1720.10">
    <property type="entry name" value="Multidrug resistance protein D"/>
    <property type="match status" value="1"/>
</dbReference>
<evidence type="ECO:0000256" key="4">
    <source>
        <dbReference type="ARBA" id="ARBA00023136"/>
    </source>
</evidence>
<feature type="transmembrane region" description="Helical" evidence="7">
    <location>
        <begin position="234"/>
        <end position="250"/>
    </location>
</feature>
<feature type="transmembrane region" description="Helical" evidence="7">
    <location>
        <begin position="409"/>
        <end position="427"/>
    </location>
</feature>
<dbReference type="InterPro" id="IPR036259">
    <property type="entry name" value="MFS_trans_sf"/>
</dbReference>
<dbReference type="Pfam" id="PF07690">
    <property type="entry name" value="MFS_1"/>
    <property type="match status" value="1"/>
</dbReference>
<feature type="transmembrane region" description="Helical" evidence="7">
    <location>
        <begin position="54"/>
        <end position="72"/>
    </location>
</feature>
<evidence type="ECO:0000259" key="8">
    <source>
        <dbReference type="PROSITE" id="PS50850"/>
    </source>
</evidence>
<dbReference type="SUPFAM" id="SSF103473">
    <property type="entry name" value="MFS general substrate transporter"/>
    <property type="match status" value="1"/>
</dbReference>
<protein>
    <submittedName>
        <fullName evidence="9">MFS transporter</fullName>
    </submittedName>
</protein>
<dbReference type="RefSeq" id="WP_144001249.1">
    <property type="nucleotide sequence ID" value="NZ_CP040916.1"/>
</dbReference>
<dbReference type="GO" id="GO:0005886">
    <property type="term" value="C:plasma membrane"/>
    <property type="evidence" value="ECO:0007669"/>
    <property type="project" value="UniProtKB-SubCell"/>
</dbReference>
<evidence type="ECO:0000256" key="3">
    <source>
        <dbReference type="ARBA" id="ARBA00022989"/>
    </source>
</evidence>